<dbReference type="Proteomes" id="UP000801492">
    <property type="component" value="Unassembled WGS sequence"/>
</dbReference>
<comment type="caution">
    <text evidence="2">The sequence shown here is derived from an EMBL/GenBank/DDBJ whole genome shotgun (WGS) entry which is preliminary data.</text>
</comment>
<reference evidence="2" key="1">
    <citation type="submission" date="2019-08" db="EMBL/GenBank/DDBJ databases">
        <title>The genome of the North American firefly Photinus pyralis.</title>
        <authorList>
            <consortium name="Photinus pyralis genome working group"/>
            <person name="Fallon T.R."/>
            <person name="Sander Lower S.E."/>
            <person name="Weng J.-K."/>
        </authorList>
    </citation>
    <scope>NUCLEOTIDE SEQUENCE</scope>
    <source>
        <strain evidence="2">TRF0915ILg1</strain>
        <tissue evidence="2">Whole body</tissue>
    </source>
</reference>
<feature type="region of interest" description="Disordered" evidence="1">
    <location>
        <begin position="120"/>
        <end position="151"/>
    </location>
</feature>
<accession>A0A8K0DLC9</accession>
<evidence type="ECO:0000313" key="3">
    <source>
        <dbReference type="Proteomes" id="UP000801492"/>
    </source>
</evidence>
<evidence type="ECO:0000313" key="2">
    <source>
        <dbReference type="EMBL" id="KAF2905268.1"/>
    </source>
</evidence>
<organism evidence="2 3">
    <name type="scientific">Ignelater luminosus</name>
    <name type="common">Cucubano</name>
    <name type="synonym">Pyrophorus luminosus</name>
    <dbReference type="NCBI Taxonomy" id="2038154"/>
    <lineage>
        <taxon>Eukaryota</taxon>
        <taxon>Metazoa</taxon>
        <taxon>Ecdysozoa</taxon>
        <taxon>Arthropoda</taxon>
        <taxon>Hexapoda</taxon>
        <taxon>Insecta</taxon>
        <taxon>Pterygota</taxon>
        <taxon>Neoptera</taxon>
        <taxon>Endopterygota</taxon>
        <taxon>Coleoptera</taxon>
        <taxon>Polyphaga</taxon>
        <taxon>Elateriformia</taxon>
        <taxon>Elateroidea</taxon>
        <taxon>Elateridae</taxon>
        <taxon>Agrypninae</taxon>
        <taxon>Pyrophorini</taxon>
        <taxon>Ignelater</taxon>
    </lineage>
</organism>
<evidence type="ECO:0000256" key="1">
    <source>
        <dbReference type="SAM" id="MobiDB-lite"/>
    </source>
</evidence>
<gene>
    <name evidence="2" type="ORF">ILUMI_00919</name>
</gene>
<sequence>MSTSKTTRVAIIELLKCGKKPSEIFKVLEKRNVPLVDKSRFRLYACDSRILVWREKCPFSSCENCKRSERISWDYKNGMATLFHDMNCIEHVWAEMSSLLNWMQQPPQTLEQLVMEFNDDISNDNPPQESPEKSLFFTETPQSSTPLTWASPAIKRRRKITMKKPMERND</sequence>
<proteinExistence type="predicted"/>
<dbReference type="AlphaFoldDB" id="A0A8K0DLC9"/>
<feature type="compositionally biased region" description="Polar residues" evidence="1">
    <location>
        <begin position="137"/>
        <end position="148"/>
    </location>
</feature>
<name>A0A8K0DLC9_IGNLU</name>
<dbReference type="EMBL" id="VTPC01000575">
    <property type="protein sequence ID" value="KAF2905268.1"/>
    <property type="molecule type" value="Genomic_DNA"/>
</dbReference>
<keyword evidence="3" id="KW-1185">Reference proteome</keyword>
<protein>
    <submittedName>
        <fullName evidence="2">Uncharacterized protein</fullName>
    </submittedName>
</protein>